<dbReference type="KEGG" id="tbn:TBH_C0162"/>
<name>A0A7U6GGB9_9GAMM</name>
<organism evidence="2 3">
    <name type="scientific">Thiolapillus brandeum</name>
    <dbReference type="NCBI Taxonomy" id="1076588"/>
    <lineage>
        <taxon>Bacteria</taxon>
        <taxon>Pseudomonadati</taxon>
        <taxon>Pseudomonadota</taxon>
        <taxon>Gammaproteobacteria</taxon>
        <taxon>Chromatiales</taxon>
        <taxon>Sedimenticolaceae</taxon>
        <taxon>Thiolapillus</taxon>
    </lineage>
</organism>
<dbReference type="NCBIfam" id="TIGR01175">
    <property type="entry name" value="pilM"/>
    <property type="match status" value="1"/>
</dbReference>
<dbReference type="PANTHER" id="PTHR32432:SF3">
    <property type="entry name" value="ETHANOLAMINE UTILIZATION PROTEIN EUTJ"/>
    <property type="match status" value="1"/>
</dbReference>
<dbReference type="InterPro" id="IPR050696">
    <property type="entry name" value="FtsA/MreB"/>
</dbReference>
<dbReference type="RefSeq" id="WP_197541180.1">
    <property type="nucleotide sequence ID" value="NZ_AP012273.1"/>
</dbReference>
<accession>A0A7U6GGB9</accession>
<dbReference type="PIRSF" id="PIRSF019169">
    <property type="entry name" value="PilM"/>
    <property type="match status" value="1"/>
</dbReference>
<dbReference type="SUPFAM" id="SSF53067">
    <property type="entry name" value="Actin-like ATPase domain"/>
    <property type="match status" value="2"/>
</dbReference>
<reference evidence="2 3" key="1">
    <citation type="journal article" date="2014" name="PLoS ONE">
        <title>Physiological and genomic features of a novel sulfur-oxidizing gammaproteobacterium belonging to a previously uncultivated symbiotic lineage isolated from a hydrothermal vent.</title>
        <authorList>
            <person name="Nunoura T."/>
            <person name="Takaki Y."/>
            <person name="Kazama H."/>
            <person name="Kakuta J."/>
            <person name="Shimamura S."/>
            <person name="Makita H."/>
            <person name="Hirai M."/>
            <person name="Miyazaki M."/>
            <person name="Takai K."/>
        </authorList>
    </citation>
    <scope>NUCLEOTIDE SEQUENCE [LARGE SCALE GENOMIC DNA]</scope>
    <source>
        <strain evidence="2 3">Hiromi1</strain>
    </source>
</reference>
<dbReference type="Gene3D" id="3.30.420.40">
    <property type="match status" value="2"/>
</dbReference>
<dbReference type="InterPro" id="IPR003494">
    <property type="entry name" value="SHS2_FtsA"/>
</dbReference>
<dbReference type="AlphaFoldDB" id="A0A7U6GGB9"/>
<keyword evidence="3" id="KW-1185">Reference proteome</keyword>
<dbReference type="Gene3D" id="3.30.1490.300">
    <property type="match status" value="1"/>
</dbReference>
<dbReference type="Proteomes" id="UP000031631">
    <property type="component" value="Chromosome"/>
</dbReference>
<dbReference type="EMBL" id="AP012273">
    <property type="protein sequence ID" value="BAO43110.1"/>
    <property type="molecule type" value="Genomic_DNA"/>
</dbReference>
<dbReference type="PANTHER" id="PTHR32432">
    <property type="entry name" value="CELL DIVISION PROTEIN FTSA-RELATED"/>
    <property type="match status" value="1"/>
</dbReference>
<dbReference type="InterPro" id="IPR005883">
    <property type="entry name" value="PilM"/>
</dbReference>
<dbReference type="CDD" id="cd24049">
    <property type="entry name" value="ASKHA_NBD_PilM"/>
    <property type="match status" value="1"/>
</dbReference>
<proteinExistence type="predicted"/>
<protein>
    <submittedName>
        <fullName evidence="2">Type IV pilus assembly protein PilM</fullName>
    </submittedName>
</protein>
<dbReference type="GO" id="GO:0051301">
    <property type="term" value="P:cell division"/>
    <property type="evidence" value="ECO:0007669"/>
    <property type="project" value="InterPro"/>
</dbReference>
<feature type="domain" description="SHS2" evidence="1">
    <location>
        <begin position="11"/>
        <end position="182"/>
    </location>
</feature>
<dbReference type="Pfam" id="PF11104">
    <property type="entry name" value="PilM_2"/>
    <property type="match status" value="1"/>
</dbReference>
<dbReference type="SMART" id="SM00842">
    <property type="entry name" value="FtsA"/>
    <property type="match status" value="1"/>
</dbReference>
<evidence type="ECO:0000259" key="1">
    <source>
        <dbReference type="SMART" id="SM00842"/>
    </source>
</evidence>
<evidence type="ECO:0000313" key="2">
    <source>
        <dbReference type="EMBL" id="BAO43110.1"/>
    </source>
</evidence>
<dbReference type="InterPro" id="IPR043129">
    <property type="entry name" value="ATPase_NBD"/>
</dbReference>
<evidence type="ECO:0000313" key="3">
    <source>
        <dbReference type="Proteomes" id="UP000031631"/>
    </source>
</evidence>
<gene>
    <name evidence="2" type="ORF">TBH_C0162</name>
</gene>
<sequence>MSLFSRKNTPLVGLDISSSVVKLLELSRQGGRGGTRYRVESYGVEILPPNVMVEGSIVDIEAVGQAIRKVVKKSGARAKSASLAVSGSSVITKTISVAASLSDKELEAQIEMEADQYVPYPLEEVNLDFEVLGPNEKNPQMVDVLLAACRSETVDERVAAASLGGLECEVVDVEAYALERACRELAVEWPNGGEGLTVALVDIGANTTTLNALHSNTTVYTREQNFGGRQLTEEIQRRYGLSFEEAGMAKRNGGLPDSYDAEVLDPFKEAVAQQVNRAIQFFLGATPYNHVDLIALAGGTSSIPGLDDLIQERLGVDTVVANPFTNMSIGSRVNAEALSSDAPAMMIACGLALRSFS</sequence>